<evidence type="ECO:0000313" key="1">
    <source>
        <dbReference type="EMBL" id="GAJ08996.1"/>
    </source>
</evidence>
<dbReference type="AlphaFoldDB" id="X1V8C6"/>
<protein>
    <submittedName>
        <fullName evidence="1">Uncharacterized protein</fullName>
    </submittedName>
</protein>
<gene>
    <name evidence="1" type="ORF">S12H4_52565</name>
</gene>
<comment type="caution">
    <text evidence="1">The sequence shown here is derived from an EMBL/GenBank/DDBJ whole genome shotgun (WGS) entry which is preliminary data.</text>
</comment>
<organism evidence="1">
    <name type="scientific">marine sediment metagenome</name>
    <dbReference type="NCBI Taxonomy" id="412755"/>
    <lineage>
        <taxon>unclassified sequences</taxon>
        <taxon>metagenomes</taxon>
        <taxon>ecological metagenomes</taxon>
    </lineage>
</organism>
<feature type="non-terminal residue" evidence="1">
    <location>
        <position position="1"/>
    </location>
</feature>
<reference evidence="1" key="1">
    <citation type="journal article" date="2014" name="Front. Microbiol.">
        <title>High frequency of phylogenetically diverse reductive dehalogenase-homologous genes in deep subseafloor sedimentary metagenomes.</title>
        <authorList>
            <person name="Kawai M."/>
            <person name="Futagami T."/>
            <person name="Toyoda A."/>
            <person name="Takaki Y."/>
            <person name="Nishi S."/>
            <person name="Hori S."/>
            <person name="Arai W."/>
            <person name="Tsubouchi T."/>
            <person name="Morono Y."/>
            <person name="Uchiyama I."/>
            <person name="Ito T."/>
            <person name="Fujiyama A."/>
            <person name="Inagaki F."/>
            <person name="Takami H."/>
        </authorList>
    </citation>
    <scope>NUCLEOTIDE SEQUENCE</scope>
    <source>
        <strain evidence="1">Expedition CK06-06</strain>
    </source>
</reference>
<sequence>GSYVFGFGAEYKQIDLSFMFEIVEKPGYNLRYVGVNMNFLFQQR</sequence>
<name>X1V8C6_9ZZZZ</name>
<dbReference type="EMBL" id="BARW01033368">
    <property type="protein sequence ID" value="GAJ08996.1"/>
    <property type="molecule type" value="Genomic_DNA"/>
</dbReference>
<proteinExistence type="predicted"/>
<accession>X1V8C6</accession>